<evidence type="ECO:0000313" key="2">
    <source>
        <dbReference type="EMBL" id="KAK5082776.1"/>
    </source>
</evidence>
<comment type="caution">
    <text evidence="2">The sequence shown here is derived from an EMBL/GenBank/DDBJ whole genome shotgun (WGS) entry which is preliminary data.</text>
</comment>
<dbReference type="AlphaFoldDB" id="A0AAN7SW43"/>
<gene>
    <name evidence="2" type="ORF">LTR05_006657</name>
</gene>
<feature type="compositionally biased region" description="Basic and acidic residues" evidence="1">
    <location>
        <begin position="537"/>
        <end position="557"/>
    </location>
</feature>
<proteinExistence type="predicted"/>
<reference evidence="2 3" key="1">
    <citation type="submission" date="2023-08" db="EMBL/GenBank/DDBJ databases">
        <title>Black Yeasts Isolated from many extreme environments.</title>
        <authorList>
            <person name="Coleine C."/>
            <person name="Stajich J.E."/>
            <person name="Selbmann L."/>
        </authorList>
    </citation>
    <scope>NUCLEOTIDE SEQUENCE [LARGE SCALE GENOMIC DNA]</scope>
    <source>
        <strain evidence="2 3">CCFEE 5910</strain>
    </source>
</reference>
<accession>A0AAN7SW43</accession>
<feature type="region of interest" description="Disordered" evidence="1">
    <location>
        <begin position="1"/>
        <end position="85"/>
    </location>
</feature>
<evidence type="ECO:0000313" key="3">
    <source>
        <dbReference type="Proteomes" id="UP001309876"/>
    </source>
</evidence>
<feature type="region of interest" description="Disordered" evidence="1">
    <location>
        <begin position="512"/>
        <end position="558"/>
    </location>
</feature>
<sequence>MPYKQPQRIDQNPLLPSAHWGKRSQPQRGSGHHQDRQPFQQGPATERDRSEQQRQPGVQEEASTRTRSTHEPDDLDLGPPMLPIDIEESGSMIWSEERHCWEPVLEPEEVVDDENTGTRIGHCGHECRRSAACPYNQPPSSLDRQRIPEGAEVEYTSLPRRIAETRPSSYAECPIDASRVEDNEDAYDGDCEDYRPCRHESRSPNAKEVDKCASPQVARLARMDGKAQDKTTAERMLKRHTEGVAERGRHQTPRDLLFNGGIARTSSVESPNFPPRALRVLMDDPDYGHLIAGRNAARYLHLRTRSDKLLYPLIEQMVEEIEGELLDLVDTFQARWHGELGFSYMESDLYPRASGDAMTSAEQAMVLRRDENARKELEQKVRSSMQNAGLDVSAARQPASAAKSSSSSIPPQELPDTFRRKPVSMSSSSQPVFTAPNVHSEVHADEAGGNCSRSGWPSQPQRLITNIEEIKVPQASRVRWADELGLESPYICSDPARKQAFLVRRVRDRADTLSSGTIRQECESEGVQNAGPSTLESRSHDSPARDASPRPEVKGRIDLSNFVTSARKRWF</sequence>
<keyword evidence="3" id="KW-1185">Reference proteome</keyword>
<feature type="compositionally biased region" description="Basic and acidic residues" evidence="1">
    <location>
        <begin position="62"/>
        <end position="72"/>
    </location>
</feature>
<dbReference type="EMBL" id="JAVRRJ010000007">
    <property type="protein sequence ID" value="KAK5082776.1"/>
    <property type="molecule type" value="Genomic_DNA"/>
</dbReference>
<name>A0AAN7SW43_9EURO</name>
<feature type="region of interest" description="Disordered" evidence="1">
    <location>
        <begin position="377"/>
        <end position="436"/>
    </location>
</feature>
<feature type="compositionally biased region" description="Polar residues" evidence="1">
    <location>
        <begin position="526"/>
        <end position="536"/>
    </location>
</feature>
<protein>
    <submittedName>
        <fullName evidence="2">Uncharacterized protein</fullName>
    </submittedName>
</protein>
<organism evidence="2 3">
    <name type="scientific">Lithohypha guttulata</name>
    <dbReference type="NCBI Taxonomy" id="1690604"/>
    <lineage>
        <taxon>Eukaryota</taxon>
        <taxon>Fungi</taxon>
        <taxon>Dikarya</taxon>
        <taxon>Ascomycota</taxon>
        <taxon>Pezizomycotina</taxon>
        <taxon>Eurotiomycetes</taxon>
        <taxon>Chaetothyriomycetidae</taxon>
        <taxon>Chaetothyriales</taxon>
        <taxon>Trichomeriaceae</taxon>
        <taxon>Lithohypha</taxon>
    </lineage>
</organism>
<dbReference type="Proteomes" id="UP001309876">
    <property type="component" value="Unassembled WGS sequence"/>
</dbReference>
<feature type="compositionally biased region" description="Low complexity" evidence="1">
    <location>
        <begin position="393"/>
        <end position="408"/>
    </location>
</feature>
<evidence type="ECO:0000256" key="1">
    <source>
        <dbReference type="SAM" id="MobiDB-lite"/>
    </source>
</evidence>